<sequence length="96" mass="11005">MKRNNEPFIGLGSRLVFFTGSLLLLHYCHNQDSPKTINKAQQLELAQPRAWHCPHLSTISLGRSAILLSNSLTQRDSLIHFQIHQIQFKRNGKKSQ</sequence>
<protein>
    <submittedName>
        <fullName evidence="1">Uncharacterized protein</fullName>
    </submittedName>
</protein>
<name>A0A974BPB7_XENLA</name>
<reference evidence="1" key="1">
    <citation type="submission" date="2016-05" db="EMBL/GenBank/DDBJ databases">
        <title>WGS assembly of Xenopus laevis.</title>
        <authorList>
            <person name="Session A."/>
            <person name="Uno Y."/>
            <person name="Kwon T."/>
            <person name="Chapman J."/>
            <person name="Toyoda A."/>
            <person name="Takahashi S."/>
            <person name="Fukui A."/>
            <person name="Hikosaka A."/>
            <person name="Putnam N."/>
            <person name="Stites J."/>
            <person name="Van Heeringen S."/>
            <person name="Quigley I."/>
            <person name="Heinz S."/>
            <person name="Hellsten U."/>
            <person name="Lyons J."/>
            <person name="Suzuki A."/>
            <person name="Kondo M."/>
            <person name="Ogino H."/>
            <person name="Ochi H."/>
            <person name="Bogdanovic O."/>
            <person name="Lister R."/>
            <person name="Georgiou G."/>
            <person name="Paranjpe S."/>
            <person name="Van Kruijsbergen I."/>
            <person name="Mozaffari S."/>
            <person name="Shu S."/>
            <person name="Schmutz J."/>
            <person name="Jenkins J."/>
            <person name="Grimwood J."/>
            <person name="Carlson J."/>
            <person name="Mitros T."/>
            <person name="Simakov O."/>
            <person name="Heald R."/>
            <person name="Miller K."/>
            <person name="Haudenschild C."/>
            <person name="Kuroki Y."/>
            <person name="Tanaka T."/>
            <person name="Michiue T."/>
            <person name="Watanabe M."/>
            <person name="Kinoshita T."/>
            <person name="Ohta Y."/>
            <person name="Mawaribuchi S."/>
            <person name="Suzuki Y."/>
            <person name="Haramoto Y."/>
            <person name="Yamamoto T."/>
            <person name="Takagi C."/>
            <person name="Kitzman J."/>
            <person name="Shendure J."/>
            <person name="Nakayama T."/>
            <person name="Izutsu Y."/>
            <person name="Robert J."/>
            <person name="Dichmann D."/>
            <person name="Flajnik M."/>
            <person name="Houston D."/>
            <person name="Marcotte E."/>
            <person name="Wallingford J."/>
            <person name="Ito Y."/>
            <person name="Asashima M."/>
            <person name="Ueno N."/>
            <person name="Matsuda Y."/>
            <person name="Jan Veenstra G."/>
            <person name="Fujiyama A."/>
            <person name="Harland R."/>
            <person name="Taira M."/>
            <person name="Rokhsar D.S."/>
        </authorList>
    </citation>
    <scope>NUCLEOTIDE SEQUENCE</scope>
    <source>
        <strain evidence="1">J</strain>
        <tissue evidence="1">Blood</tissue>
    </source>
</reference>
<organism evidence="1">
    <name type="scientific">Xenopus laevis</name>
    <name type="common">African clawed frog</name>
    <dbReference type="NCBI Taxonomy" id="8355"/>
    <lineage>
        <taxon>Eukaryota</taxon>
        <taxon>Metazoa</taxon>
        <taxon>Chordata</taxon>
        <taxon>Craniata</taxon>
        <taxon>Vertebrata</taxon>
        <taxon>Euteleostomi</taxon>
        <taxon>Amphibia</taxon>
        <taxon>Batrachia</taxon>
        <taxon>Anura</taxon>
        <taxon>Pipoidea</taxon>
        <taxon>Pipidae</taxon>
        <taxon>Xenopodinae</taxon>
        <taxon>Xenopus</taxon>
        <taxon>Xenopus</taxon>
    </lineage>
</organism>
<dbReference type="Proteomes" id="UP000694892">
    <property type="component" value="Unassembled WGS sequence"/>
</dbReference>
<evidence type="ECO:0000313" key="1">
    <source>
        <dbReference type="EMBL" id="OCT55516.1"/>
    </source>
</evidence>
<accession>A0A974BPB7</accession>
<gene>
    <name evidence="1" type="ORF">XELAEV_18001672mg</name>
</gene>
<dbReference type="AlphaFoldDB" id="A0A974BPB7"/>
<proteinExistence type="predicted"/>
<dbReference type="EMBL" id="KV486252">
    <property type="protein sequence ID" value="OCT55516.1"/>
    <property type="molecule type" value="Genomic_DNA"/>
</dbReference>